<accession>A0ABZ2FFW1</accession>
<reference evidence="1 2" key="1">
    <citation type="submission" date="2022-09" db="EMBL/GenBank/DDBJ databases">
        <title>Complete genome sequence of Janibacter terrae strain COS04-44, PCL-degrading bacteria isolated from oil spilled coast.</title>
        <authorList>
            <person name="Park H."/>
            <person name="Kim J.Y."/>
            <person name="An S.H."/>
            <person name="Lee C.M."/>
            <person name="Weon H.-Y."/>
        </authorList>
    </citation>
    <scope>NUCLEOTIDE SEQUENCE [LARGE SCALE GENOMIC DNA]</scope>
    <source>
        <strain evidence="1 2">COS04-44</strain>
    </source>
</reference>
<evidence type="ECO:0000313" key="2">
    <source>
        <dbReference type="Proteomes" id="UP001381003"/>
    </source>
</evidence>
<dbReference type="InterPro" id="IPR012349">
    <property type="entry name" value="Split_barrel_FMN-bd"/>
</dbReference>
<dbReference type="RefSeq" id="WP_068324833.1">
    <property type="nucleotide sequence ID" value="NZ_CP104874.1"/>
</dbReference>
<evidence type="ECO:0000313" key="1">
    <source>
        <dbReference type="EMBL" id="WWF05215.1"/>
    </source>
</evidence>
<gene>
    <name evidence="1" type="ORF">N5P18_16415</name>
</gene>
<dbReference type="EMBL" id="CP104874">
    <property type="protein sequence ID" value="WWF05215.1"/>
    <property type="molecule type" value="Genomic_DNA"/>
</dbReference>
<dbReference type="InterPro" id="IPR024747">
    <property type="entry name" value="Pyridox_Oxase-rel"/>
</dbReference>
<name>A0ABZ2FFW1_9MICO</name>
<dbReference type="Proteomes" id="UP001381003">
    <property type="component" value="Chromosome"/>
</dbReference>
<dbReference type="Pfam" id="PF12900">
    <property type="entry name" value="Pyridox_ox_2"/>
    <property type="match status" value="1"/>
</dbReference>
<sequence>MTQSPIHGMSRDECWQELRGHEFGRLAFHLAGEVHIVPINYAIDREVLLFRTAQGNKLLGVVMQSDVAFEIDGYDSAQAWSVVVRGRARVLESTDDRERAEASRLRSWVPTDKDVFVEIAPEEISGRRFDLDKPWEHAIPLR</sequence>
<keyword evidence="2" id="KW-1185">Reference proteome</keyword>
<proteinExistence type="predicted"/>
<protein>
    <submittedName>
        <fullName evidence="1">Pyridoxamine 5'-phosphate oxidase family protein</fullName>
    </submittedName>
</protein>
<dbReference type="Gene3D" id="2.30.110.10">
    <property type="entry name" value="Electron Transport, Fmn-binding Protein, Chain A"/>
    <property type="match status" value="1"/>
</dbReference>
<dbReference type="SUPFAM" id="SSF50475">
    <property type="entry name" value="FMN-binding split barrel"/>
    <property type="match status" value="1"/>
</dbReference>
<organism evidence="1 2">
    <name type="scientific">Janibacter terrae</name>
    <dbReference type="NCBI Taxonomy" id="103817"/>
    <lineage>
        <taxon>Bacteria</taxon>
        <taxon>Bacillati</taxon>
        <taxon>Actinomycetota</taxon>
        <taxon>Actinomycetes</taxon>
        <taxon>Micrococcales</taxon>
        <taxon>Intrasporangiaceae</taxon>
        <taxon>Janibacter</taxon>
    </lineage>
</organism>